<evidence type="ECO:0000256" key="8">
    <source>
        <dbReference type="SAM" id="Phobius"/>
    </source>
</evidence>
<dbReference type="Proteomes" id="UP001343257">
    <property type="component" value="Unassembled WGS sequence"/>
</dbReference>
<organism evidence="10 11">
    <name type="scientific">Paenibacillus chibensis</name>
    <dbReference type="NCBI Taxonomy" id="59846"/>
    <lineage>
        <taxon>Bacteria</taxon>
        <taxon>Bacillati</taxon>
        <taxon>Bacillota</taxon>
        <taxon>Bacilli</taxon>
        <taxon>Bacillales</taxon>
        <taxon>Paenibacillaceae</taxon>
        <taxon>Paenibacillus</taxon>
    </lineage>
</organism>
<dbReference type="InterPro" id="IPR003660">
    <property type="entry name" value="HAMP_dom"/>
</dbReference>
<feature type="coiled-coil region" evidence="7">
    <location>
        <begin position="361"/>
        <end position="388"/>
    </location>
</feature>
<keyword evidence="3" id="KW-0597">Phosphoprotein</keyword>
<keyword evidence="5 10" id="KW-0418">Kinase</keyword>
<feature type="domain" description="HAMP" evidence="9">
    <location>
        <begin position="336"/>
        <end position="361"/>
    </location>
</feature>
<evidence type="ECO:0000256" key="2">
    <source>
        <dbReference type="ARBA" id="ARBA00022475"/>
    </source>
</evidence>
<dbReference type="PROSITE" id="PS50885">
    <property type="entry name" value="HAMP"/>
    <property type="match status" value="1"/>
</dbReference>
<feature type="transmembrane region" description="Helical" evidence="8">
    <location>
        <begin position="7"/>
        <end position="26"/>
    </location>
</feature>
<evidence type="ECO:0000256" key="5">
    <source>
        <dbReference type="ARBA" id="ARBA00022777"/>
    </source>
</evidence>
<comment type="caution">
    <text evidence="10">The sequence shown here is derived from an EMBL/GenBank/DDBJ whole genome shotgun (WGS) entry which is preliminary data.</text>
</comment>
<keyword evidence="11" id="KW-1185">Reference proteome</keyword>
<sequence>MNIRTKLFFINMLVVTILLASLAYFMQQYSSRIIYEETEKNAYYSVSQLSQNIDNLLQSYEQIADFMYSNEEFQDRLSIRYPSLPETYYMYADFIEPLSKSIRGSKEVSRLMIYSDNPTVQLGIIRPLDQNVQQEKWFLGFKAHPKQFRSWTLAEQNGTHVLRLSQRLNNLDPEANLYMTLDVDIRLIYNLLAQENTTQRFMVSLSDGTVLLDREGQHLSYGGKLQDEPFYNALEEQNSGNMMFKDKDKSGLIMFQTLHSHRSVEGIKVISIIPVDGLLTKVDQLKQIAIWLFLIALMISLALMYMVSTGLTKRLFLMASGIRRMNMEKLEPLKGIQGKDEIGYLGRIFNDMIVRINKLIDEEYKSELKRKELQLKTKESELYALQAQINPHYLFNTLHAISGSLLAKGDQQNAEIVRLFAQSFRNLLKKKDQTVPISEELEIVDTYLRVQGLRFGERLVYEIDVDVQAEQLLIPRLSLQTIVENAIIHVMEKKMGITVILIEVKRNDSGDCLISVEDNGSGLSEDTRMFIYEKLHEEPDLAGDKHIGLRNIHHRLQILFGDQYGLVIESELGIGTKITMKLPLQVNHRGLIDHDECIIG</sequence>
<dbReference type="InterPro" id="IPR003594">
    <property type="entry name" value="HATPase_dom"/>
</dbReference>
<comment type="subcellular location">
    <subcellularLocation>
        <location evidence="1">Cell membrane</location>
        <topology evidence="1">Multi-pass membrane protein</topology>
    </subcellularLocation>
</comment>
<evidence type="ECO:0000313" key="10">
    <source>
        <dbReference type="EMBL" id="MED5020647.1"/>
    </source>
</evidence>
<name>A0ABU6Q0P6_9BACL</name>
<proteinExistence type="predicted"/>
<evidence type="ECO:0000259" key="9">
    <source>
        <dbReference type="PROSITE" id="PS50885"/>
    </source>
</evidence>
<evidence type="ECO:0000256" key="7">
    <source>
        <dbReference type="SAM" id="Coils"/>
    </source>
</evidence>
<keyword evidence="2" id="KW-1003">Cell membrane</keyword>
<evidence type="ECO:0000313" key="11">
    <source>
        <dbReference type="Proteomes" id="UP001343257"/>
    </source>
</evidence>
<keyword evidence="6 8" id="KW-0472">Membrane</keyword>
<evidence type="ECO:0000256" key="3">
    <source>
        <dbReference type="ARBA" id="ARBA00022553"/>
    </source>
</evidence>
<evidence type="ECO:0000256" key="4">
    <source>
        <dbReference type="ARBA" id="ARBA00022679"/>
    </source>
</evidence>
<dbReference type="InterPro" id="IPR010559">
    <property type="entry name" value="Sig_transdc_His_kin_internal"/>
</dbReference>
<dbReference type="SUPFAM" id="SSF55874">
    <property type="entry name" value="ATPase domain of HSP90 chaperone/DNA topoisomerase II/histidine kinase"/>
    <property type="match status" value="1"/>
</dbReference>
<dbReference type="RefSeq" id="WP_328282089.1">
    <property type="nucleotide sequence ID" value="NZ_JARTLD010000073.1"/>
</dbReference>
<evidence type="ECO:0000256" key="6">
    <source>
        <dbReference type="ARBA" id="ARBA00023136"/>
    </source>
</evidence>
<dbReference type="PANTHER" id="PTHR34220:SF7">
    <property type="entry name" value="SENSOR HISTIDINE KINASE YPDA"/>
    <property type="match status" value="1"/>
</dbReference>
<evidence type="ECO:0000256" key="1">
    <source>
        <dbReference type="ARBA" id="ARBA00004651"/>
    </source>
</evidence>
<dbReference type="PANTHER" id="PTHR34220">
    <property type="entry name" value="SENSOR HISTIDINE KINASE YPDA"/>
    <property type="match status" value="1"/>
</dbReference>
<dbReference type="GO" id="GO:0016301">
    <property type="term" value="F:kinase activity"/>
    <property type="evidence" value="ECO:0007669"/>
    <property type="project" value="UniProtKB-KW"/>
</dbReference>
<keyword evidence="4" id="KW-0808">Transferase</keyword>
<keyword evidence="7" id="KW-0175">Coiled coil</keyword>
<gene>
    <name evidence="10" type="ORF">P9847_25640</name>
</gene>
<dbReference type="Pfam" id="PF06580">
    <property type="entry name" value="His_kinase"/>
    <property type="match status" value="1"/>
</dbReference>
<keyword evidence="8" id="KW-0812">Transmembrane</keyword>
<protein>
    <submittedName>
        <fullName evidence="10">Histidine kinase</fullName>
    </submittedName>
</protein>
<dbReference type="Gene3D" id="3.30.565.10">
    <property type="entry name" value="Histidine kinase-like ATPase, C-terminal domain"/>
    <property type="match status" value="1"/>
</dbReference>
<dbReference type="EMBL" id="JARTLD010000073">
    <property type="protein sequence ID" value="MED5020647.1"/>
    <property type="molecule type" value="Genomic_DNA"/>
</dbReference>
<accession>A0ABU6Q0P6</accession>
<reference evidence="10 11" key="1">
    <citation type="submission" date="2023-03" db="EMBL/GenBank/DDBJ databases">
        <title>Bacillus Genome Sequencing.</title>
        <authorList>
            <person name="Dunlap C."/>
        </authorList>
    </citation>
    <scope>NUCLEOTIDE SEQUENCE [LARGE SCALE GENOMIC DNA]</scope>
    <source>
        <strain evidence="10 11">NRS-52</strain>
    </source>
</reference>
<feature type="transmembrane region" description="Helical" evidence="8">
    <location>
        <begin position="288"/>
        <end position="308"/>
    </location>
</feature>
<dbReference type="Gene3D" id="6.10.340.10">
    <property type="match status" value="1"/>
</dbReference>
<dbReference type="InterPro" id="IPR036890">
    <property type="entry name" value="HATPase_C_sf"/>
</dbReference>
<dbReference type="Pfam" id="PF02518">
    <property type="entry name" value="HATPase_c"/>
    <property type="match status" value="1"/>
</dbReference>
<dbReference type="InterPro" id="IPR050640">
    <property type="entry name" value="Bact_2-comp_sensor_kinase"/>
</dbReference>
<keyword evidence="8" id="KW-1133">Transmembrane helix</keyword>